<keyword evidence="3" id="KW-1185">Reference proteome</keyword>
<accession>A0A2S7SRN6</accession>
<comment type="caution">
    <text evidence="2">The sequence shown here is derived from an EMBL/GenBank/DDBJ whole genome shotgun (WGS) entry which is preliminary data.</text>
</comment>
<dbReference type="AlphaFoldDB" id="A0A2S7SRN6"/>
<organism evidence="2 3">
    <name type="scientific">Flavipsychrobacter stenotrophus</name>
    <dbReference type="NCBI Taxonomy" id="2077091"/>
    <lineage>
        <taxon>Bacteria</taxon>
        <taxon>Pseudomonadati</taxon>
        <taxon>Bacteroidota</taxon>
        <taxon>Chitinophagia</taxon>
        <taxon>Chitinophagales</taxon>
        <taxon>Chitinophagaceae</taxon>
        <taxon>Flavipsychrobacter</taxon>
    </lineage>
</organism>
<dbReference type="Proteomes" id="UP000239872">
    <property type="component" value="Unassembled WGS sequence"/>
</dbReference>
<proteinExistence type="predicted"/>
<feature type="signal peptide" evidence="1">
    <location>
        <begin position="1"/>
        <end position="21"/>
    </location>
</feature>
<evidence type="ECO:0008006" key="4">
    <source>
        <dbReference type="Google" id="ProtNLM"/>
    </source>
</evidence>
<evidence type="ECO:0000313" key="2">
    <source>
        <dbReference type="EMBL" id="PQJ09378.1"/>
    </source>
</evidence>
<feature type="chain" id="PRO_5015654085" description="Lipocalin-like domain-containing protein" evidence="1">
    <location>
        <begin position="22"/>
        <end position="171"/>
    </location>
</feature>
<dbReference type="RefSeq" id="WP_105040828.1">
    <property type="nucleotide sequence ID" value="NZ_PPSL01000006.1"/>
</dbReference>
<protein>
    <recommendedName>
        <fullName evidence="4">Lipocalin-like domain-containing protein</fullName>
    </recommendedName>
</protein>
<evidence type="ECO:0000256" key="1">
    <source>
        <dbReference type="SAM" id="SignalP"/>
    </source>
</evidence>
<reference evidence="2 3" key="1">
    <citation type="submission" date="2018-01" db="EMBL/GenBank/DDBJ databases">
        <title>A novel member of the phylum Bacteroidetes isolated from glacier ice.</title>
        <authorList>
            <person name="Liu Q."/>
            <person name="Xin Y.-H."/>
        </authorList>
    </citation>
    <scope>NUCLEOTIDE SEQUENCE [LARGE SCALE GENOMIC DNA]</scope>
    <source>
        <strain evidence="2 3">RB1R16</strain>
    </source>
</reference>
<dbReference type="PROSITE" id="PS51257">
    <property type="entry name" value="PROKAR_LIPOPROTEIN"/>
    <property type="match status" value="1"/>
</dbReference>
<sequence length="171" mass="18072">MKKITIAVCLLSTLYSCHPSGSTTVTPSVTTSTCNITFNGKTYNVSVTGTVPGNTITANTQNLNNVFVFGLRSLDLNKVDVTISAHKYDISTALGTYITGYSISNTPILVGCYITVTDYGDGGKVYSGTSDSLSTVNVSLSNGSEVKGTFNVNLLYNGATYPATGDFDYKH</sequence>
<keyword evidence="1" id="KW-0732">Signal</keyword>
<dbReference type="EMBL" id="PPSL01000006">
    <property type="protein sequence ID" value="PQJ09378.1"/>
    <property type="molecule type" value="Genomic_DNA"/>
</dbReference>
<name>A0A2S7SRN6_9BACT</name>
<evidence type="ECO:0000313" key="3">
    <source>
        <dbReference type="Proteomes" id="UP000239872"/>
    </source>
</evidence>
<gene>
    <name evidence="2" type="ORF">CJD36_019210</name>
</gene>